<sequence length="630" mass="68348">MPEGRGQISRPASPAAAAGAGLDLRILATTDMHMNVLPYNYFADRPCDRVGLARTASLIARRRGEVQNCLLLDNGDFLQGTPMGDLAASAHARSPRRLHPAIAAMNALGYDAAALGNHDFSFGLSFLQSVTSRAGFPFLAANLRLHRRPDFARYTILRRQLCDGRGGRVGLGIGVIGFLPPQTADWDRDLTDLLSCGDILDSARELVPALRAEGAQIIVALCHSGIGSPLPHPGMENASAALAAVPGIDVVIAGHTHQVFPGPDIAPAPGIDPEAGALAGKPAVMAGFGGSHLGIIDLRLQEDGAGGWRVARFLSRAEAVDPALPNATEIARPVLGAHRETLRHLRRRVGHSDSALNSYFALIGHDPGQRLVNMAQRWHVRRCLQGTRWQGLPLLSASAPFRAGGRGGPQYYTDVLPGRLSLRNLSDLYVFPNRICAVALTGAQLAEWLERSASLFHRIRPGDTDSPLIDPAFPCYNFDMVEGVSWRIDLSAPARFAPDGRLINPQARRIVDLRRHGRPVAGQDRFLLATNSYRLAGCGLFSPLVTGNEIALQGEELTRDILRQYVRRRRRIAIEAPPQWRFQPMPGSSALFDTGPGGLRHLDRIAARHDLRLEHVGSNPEGFARLRLFL</sequence>
<name>A0ABS6ANF1_9RHOB</name>
<accession>A0ABS6ANF1</accession>
<gene>
    <name evidence="4" type="ORF">KNW02_18770</name>
</gene>
<dbReference type="Pfam" id="PF02872">
    <property type="entry name" value="5_nucleotid_C"/>
    <property type="match status" value="1"/>
</dbReference>
<evidence type="ECO:0000313" key="4">
    <source>
        <dbReference type="EMBL" id="MBU3032133.1"/>
    </source>
</evidence>
<proteinExistence type="predicted"/>
<keyword evidence="5" id="KW-1185">Reference proteome</keyword>
<evidence type="ECO:0000256" key="1">
    <source>
        <dbReference type="ARBA" id="ARBA00022729"/>
    </source>
</evidence>
<dbReference type="Proteomes" id="UP001166191">
    <property type="component" value="Unassembled WGS sequence"/>
</dbReference>
<dbReference type="PANTHER" id="PTHR11575:SF6">
    <property type="entry name" value="2',3'-CYCLIC-NUCLEOTIDE 2'-PHOSPHODIESTERASE_3'-NUCLEOTIDASE"/>
    <property type="match status" value="1"/>
</dbReference>
<feature type="domain" description="5'-Nucleotidase C-terminal" evidence="3">
    <location>
        <begin position="414"/>
        <end position="542"/>
    </location>
</feature>
<comment type="caution">
    <text evidence="4">The sequence shown here is derived from an EMBL/GenBank/DDBJ whole genome shotgun (WGS) entry which is preliminary data.</text>
</comment>
<dbReference type="PANTHER" id="PTHR11575">
    <property type="entry name" value="5'-NUCLEOTIDASE-RELATED"/>
    <property type="match status" value="1"/>
</dbReference>
<evidence type="ECO:0000259" key="3">
    <source>
        <dbReference type="Pfam" id="PF02872"/>
    </source>
</evidence>
<organism evidence="4 5">
    <name type="scientific">Paracoccus marinaquae</name>
    <dbReference type="NCBI Taxonomy" id="2841926"/>
    <lineage>
        <taxon>Bacteria</taxon>
        <taxon>Pseudomonadati</taxon>
        <taxon>Pseudomonadota</taxon>
        <taxon>Alphaproteobacteria</taxon>
        <taxon>Rhodobacterales</taxon>
        <taxon>Paracoccaceae</taxon>
        <taxon>Paracoccus</taxon>
    </lineage>
</organism>
<protein>
    <submittedName>
        <fullName evidence="4">Bifunctional 2',3'-cyclic-nucleotide 2'-phosphodiesterase/3'-nucleotidase</fullName>
    </submittedName>
</protein>
<keyword evidence="1" id="KW-0732">Signal</keyword>
<dbReference type="Pfam" id="PF00149">
    <property type="entry name" value="Metallophos"/>
    <property type="match status" value="1"/>
</dbReference>
<evidence type="ECO:0000259" key="2">
    <source>
        <dbReference type="Pfam" id="PF00149"/>
    </source>
</evidence>
<dbReference type="EMBL" id="JAHKNG010000058">
    <property type="protein sequence ID" value="MBU3032133.1"/>
    <property type="molecule type" value="Genomic_DNA"/>
</dbReference>
<dbReference type="InterPro" id="IPR006179">
    <property type="entry name" value="5_nucleotidase/apyrase"/>
</dbReference>
<reference evidence="4" key="1">
    <citation type="submission" date="2021-06" db="EMBL/GenBank/DDBJ databases">
        <title>Paracoccus bacterium XHP0099 sp. nov., isolated from the surface waters of the Yellow Sea.</title>
        <authorList>
            <person name="Xue H."/>
            <person name="Zhang D."/>
        </authorList>
    </citation>
    <scope>NUCLEOTIDE SEQUENCE</scope>
    <source>
        <strain evidence="4">XHP0099</strain>
    </source>
</reference>
<dbReference type="InterPro" id="IPR008334">
    <property type="entry name" value="5'-Nucleotdase_C"/>
</dbReference>
<evidence type="ECO:0000313" key="5">
    <source>
        <dbReference type="Proteomes" id="UP001166191"/>
    </source>
</evidence>
<dbReference type="NCBIfam" id="NF006938">
    <property type="entry name" value="PRK09420.1"/>
    <property type="match status" value="1"/>
</dbReference>
<feature type="domain" description="Calcineurin-like phosphoesterase" evidence="2">
    <location>
        <begin position="24"/>
        <end position="258"/>
    </location>
</feature>
<dbReference type="RefSeq" id="WP_216034732.1">
    <property type="nucleotide sequence ID" value="NZ_JAHKNG010000058.1"/>
</dbReference>
<dbReference type="InterPro" id="IPR004843">
    <property type="entry name" value="Calcineurin-like_PHP"/>
</dbReference>